<evidence type="ECO:0000256" key="1">
    <source>
        <dbReference type="SAM" id="MobiDB-lite"/>
    </source>
</evidence>
<dbReference type="PROSITE" id="PS51782">
    <property type="entry name" value="LYSM"/>
    <property type="match status" value="2"/>
</dbReference>
<dbReference type="InterPro" id="IPR036779">
    <property type="entry name" value="LysM_dom_sf"/>
</dbReference>
<feature type="compositionally biased region" description="Low complexity" evidence="1">
    <location>
        <begin position="308"/>
        <end position="332"/>
    </location>
</feature>
<dbReference type="PANTHER" id="PTHR34700">
    <property type="entry name" value="POTASSIUM BINDING PROTEIN KBP"/>
    <property type="match status" value="1"/>
</dbReference>
<keyword evidence="5" id="KW-1185">Reference proteome</keyword>
<feature type="compositionally biased region" description="Polar residues" evidence="1">
    <location>
        <begin position="405"/>
        <end position="414"/>
    </location>
</feature>
<dbReference type="PANTHER" id="PTHR34700:SF4">
    <property type="entry name" value="PHAGE-LIKE ELEMENT PBSX PROTEIN XKDP"/>
    <property type="match status" value="1"/>
</dbReference>
<reference evidence="4 5" key="2">
    <citation type="journal article" date="2022" name="Arch. Microbiol.">
        <title>Rhodococcus pseudokoreensis sp. nov. isolated from the rhizosphere of young M26 apple rootstocks.</title>
        <authorList>
            <person name="Kampfer P."/>
            <person name="Glaeser S.P."/>
            <person name="Blom J."/>
            <person name="Wolf J."/>
            <person name="Benning S."/>
            <person name="Schloter M."/>
            <person name="Neumann-Schaal M."/>
        </authorList>
    </citation>
    <scope>NUCLEOTIDE SEQUENCE [LARGE SCALE GENOMIC DNA]</scope>
    <source>
        <strain evidence="4 5">R79</strain>
    </source>
</reference>
<dbReference type="Pfam" id="PF01476">
    <property type="entry name" value="LysM"/>
    <property type="match status" value="2"/>
</dbReference>
<feature type="region of interest" description="Disordered" evidence="1">
    <location>
        <begin position="283"/>
        <end position="436"/>
    </location>
</feature>
<reference evidence="4 5" key="1">
    <citation type="journal article" date="2021" name="Microbiol. Resour. Announc.">
        <title>Complete Genome Sequences of Two Rhodococcus sp. Strains with Large and Linear Chromosomes, Isolated from Apple Rhizosphere.</title>
        <authorList>
            <person name="Benning S."/>
            <person name="Brugnone N."/>
            <person name="Siani R."/>
            <person name="Kublik S."/>
            <person name="Schloter M."/>
            <person name="Rad V."/>
        </authorList>
    </citation>
    <scope>NUCLEOTIDE SEQUENCE [LARGE SCALE GENOMIC DNA]</scope>
    <source>
        <strain evidence="4 5">R79</strain>
    </source>
</reference>
<keyword evidence="2" id="KW-1133">Transmembrane helix</keyword>
<name>A0A974VXF8_9NOCA</name>
<keyword evidence="4" id="KW-0614">Plasmid</keyword>
<dbReference type="SMART" id="SM00257">
    <property type="entry name" value="LysM"/>
    <property type="match status" value="2"/>
</dbReference>
<feature type="compositionally biased region" description="Pro residues" evidence="1">
    <location>
        <begin position="560"/>
        <end position="582"/>
    </location>
</feature>
<dbReference type="Gene3D" id="1.25.40.10">
    <property type="entry name" value="Tetratricopeptide repeat domain"/>
    <property type="match status" value="1"/>
</dbReference>
<dbReference type="InterPro" id="IPR052196">
    <property type="entry name" value="Bact_Kbp"/>
</dbReference>
<dbReference type="InterPro" id="IPR018392">
    <property type="entry name" value="LysM"/>
</dbReference>
<protein>
    <submittedName>
        <fullName evidence="4">LysM peptidoglycan-binding domain-containing protein</fullName>
    </submittedName>
</protein>
<dbReference type="Proteomes" id="UP000662986">
    <property type="component" value="Plasmid unnamed5"/>
</dbReference>
<sequence length="1291" mass="135718">MNTAAHRLKGLGYLLTLLTLLIGIPTALYLFQGNPLAPLAELTSFNALKELLLTQDDGTLFITALTLLGWSAWATFAYTTIIEIVAAARGARPREIKGLQLQQRSAAALVGGALMLITAGTATASPIADMAMTNGPAHTAPAHAAPVDPSIPARTNVPTWTKEPATTPTGDTITTKPGDTLWSLAEHHLGDGTRYPEIRDLNRHIISDDNWLHAGWALTLPAEPTPPVTGAYTVQPGDTLWDLAEQHLRDGTRWTEIRGVDGPLTNDLLVIGQQLVIQPDIQLAPPPASISPQSQGGPEPAPAPAPAPEVADVPASAPAPAPEVAAPESAPEIATPPTASEVGPDTTTAPNAAPETDAVPTPAPEATPTPAPAPETTPLVPTAVLGTEAPTASVPETAPAPAPDSTLTHEQMLTLSAAPPAEASPPVPAEPTQPSLVVPNIPEQAEMVPGGDEMAQAEARAAAEAAARVFGMTLDPSGQAVTPSPARAPVPPAVPPAPAPAAATPAPGPAEALAPPHTPATTAEVPAPTTNKLTPPPTQAQESETTNTQSNTAEMQPENTPAPIPEIAPEPGNAPPAPPVTDLPPTHIPLDTSPVPTPDNTASTTDLNNEDAGISSSTLVGVSALAAVALLAALRTYRRRQQHRRQRGERIPLPTGPAAVVEETVRSSADPEILNTLDAALRHLADHCRTNKQPLPAVLGVFIHPNTIELALLDTIELPAPWARAGDTNAWSINADATIDAPPTAISPYPSLVELGDLPDNSRILLNLEQIGHLGINADPDTAQSILRALAVFLAFSPLADNLKVTLVGFCEDLPALVDTGHLSHTDSADNVLTRLARAAATDAETLKIEGIPSISSARTTYDDSEMTTPEIILLAEPLTPKQRDTFTEILAAAPRIAVAAITASDSTADWTLTATGTAPARLARGAGAAFDLTPATLTKNDYAALLELLDTARTEPKPTIASLGDMWTAEVLDLNISEAATIDDVLAAPAAAPHRVNPPATTDTGDTDVDDTTPDTTPDLPYIWIRLLGTPQITPLNGTDAPGGREPSLTEIGALLVTHPGILNHDLDAKIWPNDPLNRAPTPEQPKKKAVRRQNQFTRLRTWLGETTNGDLAFPKSGDRTGRSGYRLHPDVTTDWDTWNQLLQGHPANATDTNLHTATTLITGQPFTHTDPTKYAWAEHLQHEMLAALTDALEEHATRMLHRGDTRTAHQLATRGLNLNDAHEGLWRIAIIATHARDDINTTQALIDELLTTLTELEEEPEEETAALLKLLADFHDTTGDRPYSISAAS</sequence>
<feature type="transmembrane region" description="Helical" evidence="2">
    <location>
        <begin position="60"/>
        <end position="85"/>
    </location>
</feature>
<keyword evidence="2" id="KW-0472">Membrane</keyword>
<feature type="transmembrane region" description="Helical" evidence="2">
    <location>
        <begin position="106"/>
        <end position="128"/>
    </location>
</feature>
<evidence type="ECO:0000313" key="5">
    <source>
        <dbReference type="Proteomes" id="UP000662986"/>
    </source>
</evidence>
<feature type="region of interest" description="Disordered" evidence="1">
    <location>
        <begin position="991"/>
        <end position="1018"/>
    </location>
</feature>
<dbReference type="EMBL" id="CP070614">
    <property type="protein sequence ID" value="QSE87151.1"/>
    <property type="molecule type" value="Genomic_DNA"/>
</dbReference>
<dbReference type="CDD" id="cd00118">
    <property type="entry name" value="LysM"/>
    <property type="match status" value="2"/>
</dbReference>
<geneLocation type="plasmid" evidence="4 5">
    <name>unnamed5</name>
</geneLocation>
<evidence type="ECO:0000313" key="4">
    <source>
        <dbReference type="EMBL" id="QSE87151.1"/>
    </source>
</evidence>
<dbReference type="RefSeq" id="WP_206003888.1">
    <property type="nucleotide sequence ID" value="NZ_CP070614.1"/>
</dbReference>
<organism evidence="4 5">
    <name type="scientific">Rhodococcus pseudokoreensis</name>
    <dbReference type="NCBI Taxonomy" id="2811421"/>
    <lineage>
        <taxon>Bacteria</taxon>
        <taxon>Bacillati</taxon>
        <taxon>Actinomycetota</taxon>
        <taxon>Actinomycetes</taxon>
        <taxon>Mycobacteriales</taxon>
        <taxon>Nocardiaceae</taxon>
        <taxon>Rhodococcus</taxon>
    </lineage>
</organism>
<feature type="compositionally biased region" description="Pro residues" evidence="1">
    <location>
        <begin position="361"/>
        <end position="375"/>
    </location>
</feature>
<dbReference type="SUPFAM" id="SSF54106">
    <property type="entry name" value="LysM domain"/>
    <property type="match status" value="1"/>
</dbReference>
<keyword evidence="2" id="KW-0812">Transmembrane</keyword>
<evidence type="ECO:0000259" key="3">
    <source>
        <dbReference type="PROSITE" id="PS51782"/>
    </source>
</evidence>
<evidence type="ECO:0000256" key="2">
    <source>
        <dbReference type="SAM" id="Phobius"/>
    </source>
</evidence>
<feature type="domain" description="LysM" evidence="3">
    <location>
        <begin position="171"/>
        <end position="220"/>
    </location>
</feature>
<feature type="compositionally biased region" description="Pro residues" evidence="1">
    <location>
        <begin position="486"/>
        <end position="499"/>
    </location>
</feature>
<feature type="transmembrane region" description="Helical" evidence="2">
    <location>
        <begin position="12"/>
        <end position="31"/>
    </location>
</feature>
<proteinExistence type="predicted"/>
<feature type="compositionally biased region" description="Polar residues" evidence="1">
    <location>
        <begin position="539"/>
        <end position="554"/>
    </location>
</feature>
<dbReference type="InterPro" id="IPR011990">
    <property type="entry name" value="TPR-like_helical_dom_sf"/>
</dbReference>
<gene>
    <name evidence="4" type="ORF">JWS13_00085</name>
</gene>
<feature type="compositionally biased region" description="Pro residues" evidence="1">
    <location>
        <begin position="422"/>
        <end position="431"/>
    </location>
</feature>
<dbReference type="Gene3D" id="3.10.350.10">
    <property type="entry name" value="LysM domain"/>
    <property type="match status" value="2"/>
</dbReference>
<feature type="region of interest" description="Disordered" evidence="1">
    <location>
        <begin position="475"/>
        <end position="606"/>
    </location>
</feature>
<accession>A0A974VXF8</accession>
<feature type="compositionally biased region" description="Low complexity" evidence="1">
    <location>
        <begin position="500"/>
        <end position="530"/>
    </location>
</feature>
<feature type="domain" description="LysM" evidence="3">
    <location>
        <begin position="230"/>
        <end position="277"/>
    </location>
</feature>